<dbReference type="SUPFAM" id="SSF53474">
    <property type="entry name" value="alpha/beta-Hydrolases"/>
    <property type="match status" value="1"/>
</dbReference>
<comment type="caution">
    <text evidence="7">The sequence shown here is derived from an EMBL/GenBank/DDBJ whole genome shotgun (WGS) entry which is preliminary data.</text>
</comment>
<evidence type="ECO:0000256" key="2">
    <source>
        <dbReference type="ARBA" id="ARBA00022729"/>
    </source>
</evidence>
<feature type="domain" description="Peptidase S33 tripeptidyl aminopeptidase-like C-terminal" evidence="6">
    <location>
        <begin position="437"/>
        <end position="528"/>
    </location>
</feature>
<dbReference type="RefSeq" id="WP_260276490.1">
    <property type="nucleotide sequence ID" value="NZ_JANAVZ010000003.1"/>
</dbReference>
<keyword evidence="8" id="KW-1185">Reference proteome</keyword>
<dbReference type="InterPro" id="IPR013595">
    <property type="entry name" value="Pept_S33_TAP-like_C"/>
</dbReference>
<dbReference type="Proteomes" id="UP001320702">
    <property type="component" value="Unassembled WGS sequence"/>
</dbReference>
<sequence length="538" mass="55763">MRLPPIAVLVLSLTVCGSSAFAEDPGTLTWAACPPAEQGAAGTEGLVCTMVSVPMDHRDPGGPGFDLAVTKSPARRAGDRIGTLFWNPGGPSDSGTAYLPAAIGGFPDEVRDRFDIVSWDPRGMGGRSTPVVQCFASAEEEAEFLQGNLPDGLPLTPSEMARNHAGRTAFSKACAARAGDLLAHVSTADNARDLDLLRQAVGEETISYYGTSYGTFLGATYLNMFPDRVRAAVLDGAISPSAWVAGPGEDSGLSTFVRVGSDFAGQSSIGAFMDACGAVPASACAFSAGSPEATRAKWDRLLTRAAAGLSLDGDRIDDRDLMTYLGSSIYTVEPLPGFGRFPGFVAVALFLERLWQADAAPDVATVAPDPDDAANATPAAAGAAGATTVDQTYVTSAGRQLSVICGESPNPVDAEAIAAQIRASYARAGYSGWPLAASCEGWTARAADPYPGPWDRPTGAPVLVIGNSFDPATPLAGSVRMAQELADARLLVVHGFGHTVLINPSRCAQDYIAAYLVDRVLPPTGATCRQDRAPFPGG</sequence>
<proteinExistence type="inferred from homology"/>
<evidence type="ECO:0000256" key="4">
    <source>
        <dbReference type="SAM" id="SignalP"/>
    </source>
</evidence>
<evidence type="ECO:0000313" key="7">
    <source>
        <dbReference type="EMBL" id="MCT4332601.1"/>
    </source>
</evidence>
<evidence type="ECO:0000313" key="8">
    <source>
        <dbReference type="Proteomes" id="UP001320702"/>
    </source>
</evidence>
<feature type="signal peptide" evidence="4">
    <location>
        <begin position="1"/>
        <end position="22"/>
    </location>
</feature>
<keyword evidence="3 7" id="KW-0378">Hydrolase</keyword>
<evidence type="ECO:0000259" key="5">
    <source>
        <dbReference type="Pfam" id="PF00561"/>
    </source>
</evidence>
<comment type="similarity">
    <text evidence="1">Belongs to the peptidase S33 family.</text>
</comment>
<evidence type="ECO:0000256" key="3">
    <source>
        <dbReference type="ARBA" id="ARBA00022801"/>
    </source>
</evidence>
<keyword evidence="2 4" id="KW-0732">Signal</keyword>
<dbReference type="InterPro" id="IPR000073">
    <property type="entry name" value="AB_hydrolase_1"/>
</dbReference>
<evidence type="ECO:0000259" key="6">
    <source>
        <dbReference type="Pfam" id="PF08386"/>
    </source>
</evidence>
<dbReference type="InterPro" id="IPR029058">
    <property type="entry name" value="AB_hydrolase_fold"/>
</dbReference>
<evidence type="ECO:0000256" key="1">
    <source>
        <dbReference type="ARBA" id="ARBA00010088"/>
    </source>
</evidence>
<dbReference type="PANTHER" id="PTHR43248:SF29">
    <property type="entry name" value="TRIPEPTIDYL AMINOPEPTIDASE"/>
    <property type="match status" value="1"/>
</dbReference>
<dbReference type="InterPro" id="IPR051601">
    <property type="entry name" value="Serine_prot/Carboxylest_S33"/>
</dbReference>
<gene>
    <name evidence="7" type="ORF">MU516_06925</name>
</gene>
<dbReference type="GO" id="GO:0016787">
    <property type="term" value="F:hydrolase activity"/>
    <property type="evidence" value="ECO:0007669"/>
    <property type="project" value="UniProtKB-KW"/>
</dbReference>
<name>A0ABT2K887_9RHOB</name>
<reference evidence="7 8" key="1">
    <citation type="submission" date="2022-04" db="EMBL/GenBank/DDBJ databases">
        <title>Paracoccus sp. YLB-12 draft genome sequence.</title>
        <authorList>
            <person name="Yu L."/>
        </authorList>
    </citation>
    <scope>NUCLEOTIDE SEQUENCE [LARGE SCALE GENOMIC DNA]</scope>
    <source>
        <strain evidence="7 8">YLB-12</strain>
    </source>
</reference>
<dbReference type="Pfam" id="PF00561">
    <property type="entry name" value="Abhydrolase_1"/>
    <property type="match status" value="1"/>
</dbReference>
<dbReference type="PANTHER" id="PTHR43248">
    <property type="entry name" value="2-SUCCINYL-6-HYDROXY-2,4-CYCLOHEXADIENE-1-CARBOXYLATE SYNTHASE"/>
    <property type="match status" value="1"/>
</dbReference>
<protein>
    <submittedName>
        <fullName evidence="7">Alpha/beta hydrolase</fullName>
    </submittedName>
</protein>
<dbReference type="EMBL" id="JANAVZ010000003">
    <property type="protein sequence ID" value="MCT4332601.1"/>
    <property type="molecule type" value="Genomic_DNA"/>
</dbReference>
<dbReference type="Gene3D" id="3.40.50.1820">
    <property type="entry name" value="alpha/beta hydrolase"/>
    <property type="match status" value="1"/>
</dbReference>
<organism evidence="7 8">
    <name type="scientific">Paracoccus maritimus</name>
    <dbReference type="NCBI Taxonomy" id="2933292"/>
    <lineage>
        <taxon>Bacteria</taxon>
        <taxon>Pseudomonadati</taxon>
        <taxon>Pseudomonadota</taxon>
        <taxon>Alphaproteobacteria</taxon>
        <taxon>Rhodobacterales</taxon>
        <taxon>Paracoccaceae</taxon>
        <taxon>Paracoccus</taxon>
    </lineage>
</organism>
<feature type="domain" description="AB hydrolase-1" evidence="5">
    <location>
        <begin position="110"/>
        <end position="240"/>
    </location>
</feature>
<dbReference type="Pfam" id="PF08386">
    <property type="entry name" value="Abhydrolase_4"/>
    <property type="match status" value="1"/>
</dbReference>
<feature type="chain" id="PRO_5046587147" evidence="4">
    <location>
        <begin position="23"/>
        <end position="538"/>
    </location>
</feature>
<accession>A0ABT2K887</accession>